<dbReference type="Pfam" id="PF07225">
    <property type="entry name" value="NDUF_B4"/>
    <property type="match status" value="1"/>
</dbReference>
<evidence type="ECO:0000256" key="6">
    <source>
        <dbReference type="ARBA" id="ARBA00022692"/>
    </source>
</evidence>
<evidence type="ECO:0000256" key="12">
    <source>
        <dbReference type="ARBA" id="ARBA00030212"/>
    </source>
</evidence>
<keyword evidence="6 14" id="KW-0812">Transmembrane</keyword>
<keyword evidence="16" id="KW-1185">Reference proteome</keyword>
<evidence type="ECO:0000256" key="14">
    <source>
        <dbReference type="SAM" id="Phobius"/>
    </source>
</evidence>
<evidence type="ECO:0000256" key="2">
    <source>
        <dbReference type="ARBA" id="ARBA00007260"/>
    </source>
</evidence>
<gene>
    <name evidence="15" type="ORF">PSYICH_LOCUS6748</name>
</gene>
<evidence type="ECO:0000256" key="4">
    <source>
        <dbReference type="ARBA" id="ARBA00022448"/>
    </source>
</evidence>
<evidence type="ECO:0000313" key="15">
    <source>
        <dbReference type="EMBL" id="CAH1105586.1"/>
    </source>
</evidence>
<dbReference type="InterPro" id="IPR009866">
    <property type="entry name" value="NADH_UbQ_OxRdtase_NDUFB4_su"/>
</dbReference>
<dbReference type="OrthoDB" id="5818798at2759"/>
<evidence type="ECO:0000256" key="5">
    <source>
        <dbReference type="ARBA" id="ARBA00022660"/>
    </source>
</evidence>
<protein>
    <recommendedName>
        <fullName evidence="3">NADH dehydrogenase [ubiquinone] 1 beta subcomplex subunit 4</fullName>
    </recommendedName>
    <alternativeName>
        <fullName evidence="12">Complex I-B15</fullName>
    </alternativeName>
    <alternativeName>
        <fullName evidence="13">NADH-ubiquinone oxidoreductase B15 subunit</fullName>
    </alternativeName>
</protein>
<sequence length="115" mass="13707">MAGDPTKEELEILKINAKRREFLRQVFIREKSNPFKHMSEEGGAVFDPAIQRYHAMKESAFEHFKPTLKSSFFGLAFMIIPISLYCYVIYNQRNRREEKLRRGEVAYKDRNFKLI</sequence>
<evidence type="ECO:0000256" key="8">
    <source>
        <dbReference type="ARBA" id="ARBA00022982"/>
    </source>
</evidence>
<evidence type="ECO:0000256" key="9">
    <source>
        <dbReference type="ARBA" id="ARBA00022989"/>
    </source>
</evidence>
<keyword evidence="5" id="KW-0679">Respiratory chain</keyword>
<keyword evidence="10" id="KW-0496">Mitochondrion</keyword>
<evidence type="ECO:0000256" key="10">
    <source>
        <dbReference type="ARBA" id="ARBA00023128"/>
    </source>
</evidence>
<evidence type="ECO:0000256" key="13">
    <source>
        <dbReference type="ARBA" id="ARBA00030987"/>
    </source>
</evidence>
<evidence type="ECO:0000256" key="11">
    <source>
        <dbReference type="ARBA" id="ARBA00023136"/>
    </source>
</evidence>
<evidence type="ECO:0000256" key="3">
    <source>
        <dbReference type="ARBA" id="ARBA00018681"/>
    </source>
</evidence>
<comment type="subcellular location">
    <subcellularLocation>
        <location evidence="1">Mitochondrion inner membrane</location>
        <topology evidence="1">Single-pass membrane protein</topology>
    </subcellularLocation>
</comment>
<keyword evidence="11 14" id="KW-0472">Membrane</keyword>
<dbReference type="PANTHER" id="PTHR15469:SF0">
    <property type="entry name" value="NADH DEHYDROGENASE [UBIQUINONE] 1 BETA SUBCOMPLEX SUBUNIT 4"/>
    <property type="match status" value="1"/>
</dbReference>
<feature type="transmembrane region" description="Helical" evidence="14">
    <location>
        <begin position="72"/>
        <end position="90"/>
    </location>
</feature>
<dbReference type="PANTHER" id="PTHR15469">
    <property type="entry name" value="NADH-UBIQUINONE OXIDOREDUCTASE B15 SUBUNIT"/>
    <property type="match status" value="1"/>
</dbReference>
<evidence type="ECO:0000313" key="16">
    <source>
        <dbReference type="Proteomes" id="UP001153636"/>
    </source>
</evidence>
<proteinExistence type="inferred from homology"/>
<comment type="similarity">
    <text evidence="2">Belongs to the complex I NDUFB4 subunit family.</text>
</comment>
<evidence type="ECO:0000256" key="1">
    <source>
        <dbReference type="ARBA" id="ARBA00004434"/>
    </source>
</evidence>
<dbReference type="Proteomes" id="UP001153636">
    <property type="component" value="Chromosome 2"/>
</dbReference>
<dbReference type="GO" id="GO:0005743">
    <property type="term" value="C:mitochondrial inner membrane"/>
    <property type="evidence" value="ECO:0007669"/>
    <property type="project" value="UniProtKB-SubCell"/>
</dbReference>
<dbReference type="AlphaFoldDB" id="A0A9P0CPM8"/>
<organism evidence="15 16">
    <name type="scientific">Psylliodes chrysocephalus</name>
    <dbReference type="NCBI Taxonomy" id="3402493"/>
    <lineage>
        <taxon>Eukaryota</taxon>
        <taxon>Metazoa</taxon>
        <taxon>Ecdysozoa</taxon>
        <taxon>Arthropoda</taxon>
        <taxon>Hexapoda</taxon>
        <taxon>Insecta</taxon>
        <taxon>Pterygota</taxon>
        <taxon>Neoptera</taxon>
        <taxon>Endopterygota</taxon>
        <taxon>Coleoptera</taxon>
        <taxon>Polyphaga</taxon>
        <taxon>Cucujiformia</taxon>
        <taxon>Chrysomeloidea</taxon>
        <taxon>Chrysomelidae</taxon>
        <taxon>Galerucinae</taxon>
        <taxon>Alticini</taxon>
        <taxon>Psylliodes</taxon>
    </lineage>
</organism>
<name>A0A9P0CPM8_9CUCU</name>
<reference evidence="15" key="1">
    <citation type="submission" date="2022-01" db="EMBL/GenBank/DDBJ databases">
        <authorList>
            <person name="King R."/>
        </authorList>
    </citation>
    <scope>NUCLEOTIDE SEQUENCE</scope>
</reference>
<keyword evidence="8" id="KW-0249">Electron transport</keyword>
<keyword evidence="4" id="KW-0813">Transport</keyword>
<dbReference type="EMBL" id="OV651814">
    <property type="protein sequence ID" value="CAH1105586.1"/>
    <property type="molecule type" value="Genomic_DNA"/>
</dbReference>
<accession>A0A9P0CPM8</accession>
<keyword evidence="9 14" id="KW-1133">Transmembrane helix</keyword>
<keyword evidence="7" id="KW-0999">Mitochondrion inner membrane</keyword>
<evidence type="ECO:0000256" key="7">
    <source>
        <dbReference type="ARBA" id="ARBA00022792"/>
    </source>
</evidence>